<feature type="domain" description="Response regulatory" evidence="3">
    <location>
        <begin position="4"/>
        <end position="118"/>
    </location>
</feature>
<dbReference type="InterPro" id="IPR011006">
    <property type="entry name" value="CheY-like_superfamily"/>
</dbReference>
<sequence>MEHRITIVDDEGEVRSALRRLLKVAGMKTQTYASAEDFLDAASGRHCDCLILDHGLPGMSGLELQSRLAARGRRVPIIFISARDDAYTRAQAMQAGALAFLGKPFSDEVLLQAVQAALQLAGS</sequence>
<protein>
    <submittedName>
        <fullName evidence="4">Transcriptional regulatory protein zraR</fullName>
    </submittedName>
</protein>
<dbReference type="GO" id="GO:0000160">
    <property type="term" value="P:phosphorelay signal transduction system"/>
    <property type="evidence" value="ECO:0007669"/>
    <property type="project" value="InterPro"/>
</dbReference>
<name>A0A2Z5G5P5_9BACT</name>
<dbReference type="EMBL" id="CP030840">
    <property type="protein sequence ID" value="AXC14553.1"/>
    <property type="molecule type" value="Genomic_DNA"/>
</dbReference>
<organism evidence="4 5">
    <name type="scientific">Acidisarcina polymorpha</name>
    <dbReference type="NCBI Taxonomy" id="2211140"/>
    <lineage>
        <taxon>Bacteria</taxon>
        <taxon>Pseudomonadati</taxon>
        <taxon>Acidobacteriota</taxon>
        <taxon>Terriglobia</taxon>
        <taxon>Terriglobales</taxon>
        <taxon>Acidobacteriaceae</taxon>
        <taxon>Acidisarcina</taxon>
    </lineage>
</organism>
<dbReference type="Pfam" id="PF00072">
    <property type="entry name" value="Response_reg"/>
    <property type="match status" value="1"/>
</dbReference>
<evidence type="ECO:0000313" key="5">
    <source>
        <dbReference type="Proteomes" id="UP000253606"/>
    </source>
</evidence>
<feature type="modified residue" description="4-aspartylphosphate" evidence="2">
    <location>
        <position position="53"/>
    </location>
</feature>
<keyword evidence="1 2" id="KW-0597">Phosphoprotein</keyword>
<evidence type="ECO:0000259" key="3">
    <source>
        <dbReference type="PROSITE" id="PS50110"/>
    </source>
</evidence>
<dbReference type="InterPro" id="IPR050595">
    <property type="entry name" value="Bact_response_regulator"/>
</dbReference>
<dbReference type="PANTHER" id="PTHR44591">
    <property type="entry name" value="STRESS RESPONSE REGULATOR PROTEIN 1"/>
    <property type="match status" value="1"/>
</dbReference>
<accession>A0A2Z5G5P5</accession>
<evidence type="ECO:0000256" key="2">
    <source>
        <dbReference type="PROSITE-ProRule" id="PRU00169"/>
    </source>
</evidence>
<reference evidence="4 5" key="1">
    <citation type="journal article" date="2018" name="Front. Microbiol.">
        <title>Hydrolytic Capabilities as a Key to Environmental Success: Chitinolytic and Cellulolytic Acidobacteria From Acidic Sub-arctic Soils and Boreal Peatlands.</title>
        <authorList>
            <person name="Belova S.E."/>
            <person name="Ravin N.V."/>
            <person name="Pankratov T.A."/>
            <person name="Rakitin A.L."/>
            <person name="Ivanova A.A."/>
            <person name="Beletsky A.V."/>
            <person name="Mardanov A.V."/>
            <person name="Sinninghe Damste J.S."/>
            <person name="Dedysh S.N."/>
        </authorList>
    </citation>
    <scope>NUCLEOTIDE SEQUENCE [LARGE SCALE GENOMIC DNA]</scope>
    <source>
        <strain evidence="4 5">SBC82</strain>
    </source>
</reference>
<dbReference type="RefSeq" id="WP_114209309.1">
    <property type="nucleotide sequence ID" value="NZ_CP030840.1"/>
</dbReference>
<dbReference type="Proteomes" id="UP000253606">
    <property type="component" value="Chromosome"/>
</dbReference>
<evidence type="ECO:0000256" key="1">
    <source>
        <dbReference type="ARBA" id="ARBA00022553"/>
    </source>
</evidence>
<dbReference type="Gene3D" id="3.40.50.2300">
    <property type="match status" value="1"/>
</dbReference>
<keyword evidence="5" id="KW-1185">Reference proteome</keyword>
<dbReference type="SMART" id="SM00448">
    <property type="entry name" value="REC"/>
    <property type="match status" value="1"/>
</dbReference>
<dbReference type="SUPFAM" id="SSF52172">
    <property type="entry name" value="CheY-like"/>
    <property type="match status" value="1"/>
</dbReference>
<proteinExistence type="predicted"/>
<dbReference type="PANTHER" id="PTHR44591:SF25">
    <property type="entry name" value="CHEMOTAXIS TWO-COMPONENT RESPONSE REGULATOR"/>
    <property type="match status" value="1"/>
</dbReference>
<dbReference type="AlphaFoldDB" id="A0A2Z5G5P5"/>
<gene>
    <name evidence="4" type="ORF">ACPOL_5303</name>
</gene>
<evidence type="ECO:0000313" key="4">
    <source>
        <dbReference type="EMBL" id="AXC14553.1"/>
    </source>
</evidence>
<dbReference type="OrthoDB" id="120990at2"/>
<dbReference type="KEGG" id="abas:ACPOL_5303"/>
<dbReference type="PROSITE" id="PS50110">
    <property type="entry name" value="RESPONSE_REGULATORY"/>
    <property type="match status" value="1"/>
</dbReference>
<dbReference type="InterPro" id="IPR001789">
    <property type="entry name" value="Sig_transdc_resp-reg_receiver"/>
</dbReference>